<keyword evidence="3" id="KW-1185">Reference proteome</keyword>
<dbReference type="AlphaFoldDB" id="J0WRQ0"/>
<sequence length="144" mass="16084">MLKRTVSVVYLGDTPATAAPVVEPDAITLGRPGKIARTGATRSVTQDPQPPSQDTQDPQPPSQDDSSTAYWARVHGHKHVVLWQSSPLVPPDAHKTLKLCVFRPGRKWSREYPDLWRRMACLNRLGATKRLRICDLQRRGIGIL</sequence>
<feature type="region of interest" description="Disordered" evidence="1">
    <location>
        <begin position="30"/>
        <end position="68"/>
    </location>
</feature>
<dbReference type="KEGG" id="adl:AURDEDRAFT_175498"/>
<organism evidence="2 3">
    <name type="scientific">Auricularia subglabra (strain TFB-10046 / SS5)</name>
    <name type="common">White-rot fungus</name>
    <name type="synonym">Auricularia delicata (strain TFB10046)</name>
    <dbReference type="NCBI Taxonomy" id="717982"/>
    <lineage>
        <taxon>Eukaryota</taxon>
        <taxon>Fungi</taxon>
        <taxon>Dikarya</taxon>
        <taxon>Basidiomycota</taxon>
        <taxon>Agaricomycotina</taxon>
        <taxon>Agaricomycetes</taxon>
        <taxon>Auriculariales</taxon>
        <taxon>Auriculariaceae</taxon>
        <taxon>Auricularia</taxon>
    </lineage>
</organism>
<evidence type="ECO:0000313" key="2">
    <source>
        <dbReference type="EMBL" id="EJD35406.1"/>
    </source>
</evidence>
<feature type="compositionally biased region" description="Low complexity" evidence="1">
    <location>
        <begin position="52"/>
        <end position="68"/>
    </location>
</feature>
<dbReference type="EMBL" id="JH687891">
    <property type="protein sequence ID" value="EJD35406.1"/>
    <property type="molecule type" value="Genomic_DNA"/>
</dbReference>
<accession>J0WRQ0</accession>
<dbReference type="InParanoid" id="J0WRQ0"/>
<reference evidence="3" key="1">
    <citation type="journal article" date="2012" name="Science">
        <title>The Paleozoic origin of enzymatic lignin decomposition reconstructed from 31 fungal genomes.</title>
        <authorList>
            <person name="Floudas D."/>
            <person name="Binder M."/>
            <person name="Riley R."/>
            <person name="Barry K."/>
            <person name="Blanchette R.A."/>
            <person name="Henrissat B."/>
            <person name="Martinez A.T."/>
            <person name="Otillar R."/>
            <person name="Spatafora J.W."/>
            <person name="Yadav J.S."/>
            <person name="Aerts A."/>
            <person name="Benoit I."/>
            <person name="Boyd A."/>
            <person name="Carlson A."/>
            <person name="Copeland A."/>
            <person name="Coutinho P.M."/>
            <person name="de Vries R.P."/>
            <person name="Ferreira P."/>
            <person name="Findley K."/>
            <person name="Foster B."/>
            <person name="Gaskell J."/>
            <person name="Glotzer D."/>
            <person name="Gorecki P."/>
            <person name="Heitman J."/>
            <person name="Hesse C."/>
            <person name="Hori C."/>
            <person name="Igarashi K."/>
            <person name="Jurgens J.A."/>
            <person name="Kallen N."/>
            <person name="Kersten P."/>
            <person name="Kohler A."/>
            <person name="Kuees U."/>
            <person name="Kumar T.K.A."/>
            <person name="Kuo A."/>
            <person name="LaButti K."/>
            <person name="Larrondo L.F."/>
            <person name="Lindquist E."/>
            <person name="Ling A."/>
            <person name="Lombard V."/>
            <person name="Lucas S."/>
            <person name="Lundell T."/>
            <person name="Martin R."/>
            <person name="McLaughlin D.J."/>
            <person name="Morgenstern I."/>
            <person name="Morin E."/>
            <person name="Murat C."/>
            <person name="Nagy L.G."/>
            <person name="Nolan M."/>
            <person name="Ohm R.A."/>
            <person name="Patyshakuliyeva A."/>
            <person name="Rokas A."/>
            <person name="Ruiz-Duenas F.J."/>
            <person name="Sabat G."/>
            <person name="Salamov A."/>
            <person name="Samejima M."/>
            <person name="Schmutz J."/>
            <person name="Slot J.C."/>
            <person name="St John F."/>
            <person name="Stenlid J."/>
            <person name="Sun H."/>
            <person name="Sun S."/>
            <person name="Syed K."/>
            <person name="Tsang A."/>
            <person name="Wiebenga A."/>
            <person name="Young D."/>
            <person name="Pisabarro A."/>
            <person name="Eastwood D.C."/>
            <person name="Martin F."/>
            <person name="Cullen D."/>
            <person name="Grigoriev I.V."/>
            <person name="Hibbett D.S."/>
        </authorList>
    </citation>
    <scope>NUCLEOTIDE SEQUENCE [LARGE SCALE GENOMIC DNA]</scope>
    <source>
        <strain evidence="3">TFB10046</strain>
    </source>
</reference>
<dbReference type="Proteomes" id="UP000006514">
    <property type="component" value="Unassembled WGS sequence"/>
</dbReference>
<evidence type="ECO:0000313" key="3">
    <source>
        <dbReference type="Proteomes" id="UP000006514"/>
    </source>
</evidence>
<protein>
    <submittedName>
        <fullName evidence="2">Uncharacterized protein</fullName>
    </submittedName>
</protein>
<gene>
    <name evidence="2" type="ORF">AURDEDRAFT_175498</name>
</gene>
<proteinExistence type="predicted"/>
<name>J0WRQ0_AURST</name>
<evidence type="ECO:0000256" key="1">
    <source>
        <dbReference type="SAM" id="MobiDB-lite"/>
    </source>
</evidence>